<name>A0A8H3FKH4_9LECA</name>
<feature type="region of interest" description="Disordered" evidence="2">
    <location>
        <begin position="346"/>
        <end position="369"/>
    </location>
</feature>
<feature type="region of interest" description="Disordered" evidence="2">
    <location>
        <begin position="494"/>
        <end position="568"/>
    </location>
</feature>
<gene>
    <name evidence="3" type="ORF">IMSHALPRED_007035</name>
</gene>
<evidence type="ECO:0000313" key="4">
    <source>
        <dbReference type="Proteomes" id="UP000664534"/>
    </source>
</evidence>
<protein>
    <submittedName>
        <fullName evidence="3">Uncharacterized protein</fullName>
    </submittedName>
</protein>
<evidence type="ECO:0000256" key="1">
    <source>
        <dbReference type="SAM" id="Coils"/>
    </source>
</evidence>
<reference evidence="3" key="1">
    <citation type="submission" date="2021-03" db="EMBL/GenBank/DDBJ databases">
        <authorList>
            <person name="Tagirdzhanova G."/>
        </authorList>
    </citation>
    <scope>NUCLEOTIDE SEQUENCE</scope>
</reference>
<dbReference type="Proteomes" id="UP000664534">
    <property type="component" value="Unassembled WGS sequence"/>
</dbReference>
<keyword evidence="4" id="KW-1185">Reference proteome</keyword>
<dbReference type="OrthoDB" id="5355634at2759"/>
<organism evidence="3 4">
    <name type="scientific">Imshaugia aleurites</name>
    <dbReference type="NCBI Taxonomy" id="172621"/>
    <lineage>
        <taxon>Eukaryota</taxon>
        <taxon>Fungi</taxon>
        <taxon>Dikarya</taxon>
        <taxon>Ascomycota</taxon>
        <taxon>Pezizomycotina</taxon>
        <taxon>Lecanoromycetes</taxon>
        <taxon>OSLEUM clade</taxon>
        <taxon>Lecanoromycetidae</taxon>
        <taxon>Lecanorales</taxon>
        <taxon>Lecanorineae</taxon>
        <taxon>Parmeliaceae</taxon>
        <taxon>Imshaugia</taxon>
    </lineage>
</organism>
<accession>A0A8H3FKH4</accession>
<feature type="compositionally biased region" description="Basic and acidic residues" evidence="2">
    <location>
        <begin position="353"/>
        <end position="364"/>
    </location>
</feature>
<dbReference type="EMBL" id="CAJPDT010000044">
    <property type="protein sequence ID" value="CAF9926757.1"/>
    <property type="molecule type" value="Genomic_DNA"/>
</dbReference>
<feature type="coiled-coil region" evidence="1">
    <location>
        <begin position="223"/>
        <end position="257"/>
    </location>
</feature>
<dbReference type="AlphaFoldDB" id="A0A8H3FKH4"/>
<sequence>MKWETAYHARNEECMALKSEMNVLKAHQHMELVRVQASKDSLQKIVQDLQTANHKLKKRLESRENIPKPESSNTSRDEVESIPSARKSPIARADTLQNGVNAPQVEKCALERQFGNAAKASAPRVNEQTERLQNENQQLRKAVGEAETLEAQPRCQIAGLEQGFEEQLAKRVQEFETGFNQGFESLRKLREQLLLQQHGWEEQFNREMVAEDHRRVMEHHGREEELKIASKTLEEASQRKEEELQGKENELQQKEIDLQYRGNDVQRREDDLQHKGNELQRRGNHLQHKRDELDGRGADLATQEKNLHANGQTLIEMKNRAEGAEEKVRQLEEAVLNSEPLERLVKSPNNDVETQRRNGKRHSDLLNGETSKMAIESRLPFPYDELQNANFKIDCFEYFMGQGENSVALSQRLNGADFYESDVHLLQLEGRPVLLAQLQAAKRTLERLRSMLAESTNINVGKVLSILTAPRGDEDTAPADILTTDDIFGESVATQQTITETRSRKRSEAPSGGPTYGDHEDNAVDGCGDQEQEDSTGARLSTPEQILTRPRIRPKSRRNGGPVNAVLPENIDPAIRDQYLPKITSSEQHASSSRLSLASTSLNGGLVIGLSYDSMAFRQCKSPGYEPQSC</sequence>
<feature type="region of interest" description="Disordered" evidence="2">
    <location>
        <begin position="56"/>
        <end position="98"/>
    </location>
</feature>
<feature type="coiled-coil region" evidence="1">
    <location>
        <begin position="122"/>
        <end position="152"/>
    </location>
</feature>
<evidence type="ECO:0000256" key="2">
    <source>
        <dbReference type="SAM" id="MobiDB-lite"/>
    </source>
</evidence>
<comment type="caution">
    <text evidence="3">The sequence shown here is derived from an EMBL/GenBank/DDBJ whole genome shotgun (WGS) entry which is preliminary data.</text>
</comment>
<evidence type="ECO:0000313" key="3">
    <source>
        <dbReference type="EMBL" id="CAF9926757.1"/>
    </source>
</evidence>
<keyword evidence="1" id="KW-0175">Coiled coil</keyword>
<proteinExistence type="predicted"/>